<reference evidence="5 6" key="1">
    <citation type="submission" date="2020-05" db="EMBL/GenBank/DDBJ databases">
        <title>Identification and distribution of gene clusters putatively required for synthesis of sphingolipid metabolism inhibitors in phylogenetically diverse species of the filamentous fungus Fusarium.</title>
        <authorList>
            <person name="Kim H.-S."/>
            <person name="Busman M."/>
            <person name="Brown D.W."/>
            <person name="Divon H."/>
            <person name="Uhlig S."/>
            <person name="Proctor R.H."/>
        </authorList>
    </citation>
    <scope>NUCLEOTIDE SEQUENCE [LARGE SCALE GENOMIC DNA]</scope>
    <source>
        <strain evidence="5 6">NRRL 25196</strain>
    </source>
</reference>
<dbReference type="InterPro" id="IPR008927">
    <property type="entry name" value="6-PGluconate_DH-like_C_sf"/>
</dbReference>
<dbReference type="PANTHER" id="PTHR13789">
    <property type="entry name" value="MONOOXYGENASE"/>
    <property type="match status" value="1"/>
</dbReference>
<evidence type="ECO:0000256" key="1">
    <source>
        <dbReference type="ARBA" id="ARBA00007992"/>
    </source>
</evidence>
<dbReference type="Pfam" id="PF08546">
    <property type="entry name" value="ApbA_C"/>
    <property type="match status" value="1"/>
</dbReference>
<evidence type="ECO:0000313" key="6">
    <source>
        <dbReference type="Proteomes" id="UP000574317"/>
    </source>
</evidence>
<keyword evidence="2" id="KW-0560">Oxidoreductase</keyword>
<dbReference type="SUPFAM" id="SSF51905">
    <property type="entry name" value="FAD/NAD(P)-binding domain"/>
    <property type="match status" value="1"/>
</dbReference>
<keyword evidence="6" id="KW-1185">Reference proteome</keyword>
<dbReference type="Proteomes" id="UP000574317">
    <property type="component" value="Unassembled WGS sequence"/>
</dbReference>
<dbReference type="InterPro" id="IPR013752">
    <property type="entry name" value="KPA_reductase"/>
</dbReference>
<dbReference type="PANTHER" id="PTHR13789:SF314">
    <property type="entry name" value="FAD-BINDING DOMAIN-CONTAINING PROTEIN"/>
    <property type="match status" value="1"/>
</dbReference>
<organism evidence="5 6">
    <name type="scientific">Fusarium napiforme</name>
    <dbReference type="NCBI Taxonomy" id="42672"/>
    <lineage>
        <taxon>Eukaryota</taxon>
        <taxon>Fungi</taxon>
        <taxon>Dikarya</taxon>
        <taxon>Ascomycota</taxon>
        <taxon>Pezizomycotina</taxon>
        <taxon>Sordariomycetes</taxon>
        <taxon>Hypocreomycetidae</taxon>
        <taxon>Hypocreales</taxon>
        <taxon>Nectriaceae</taxon>
        <taxon>Fusarium</taxon>
        <taxon>Fusarium fujikuroi species complex</taxon>
    </lineage>
</organism>
<evidence type="ECO:0000256" key="3">
    <source>
        <dbReference type="ARBA" id="ARBA00023033"/>
    </source>
</evidence>
<dbReference type="InterPro" id="IPR036188">
    <property type="entry name" value="FAD/NAD-bd_sf"/>
</dbReference>
<proteinExistence type="inferred from homology"/>
<dbReference type="InterPro" id="IPR013328">
    <property type="entry name" value="6PGD_dom2"/>
</dbReference>
<keyword evidence="3" id="KW-0503">Monooxygenase</keyword>
<evidence type="ECO:0000313" key="5">
    <source>
        <dbReference type="EMBL" id="KAF5546728.1"/>
    </source>
</evidence>
<dbReference type="Gene3D" id="1.10.1040.10">
    <property type="entry name" value="N-(1-d-carboxylethyl)-l-norvaline Dehydrogenase, domain 2"/>
    <property type="match status" value="1"/>
</dbReference>
<comment type="caution">
    <text evidence="5">The sequence shown here is derived from an EMBL/GenBank/DDBJ whole genome shotgun (WGS) entry which is preliminary data.</text>
</comment>
<dbReference type="InterPro" id="IPR050493">
    <property type="entry name" value="FAD-dep_Monooxygenase_BioMet"/>
</dbReference>
<dbReference type="AlphaFoldDB" id="A0A8H5MZW2"/>
<evidence type="ECO:0000259" key="4">
    <source>
        <dbReference type="Pfam" id="PF08546"/>
    </source>
</evidence>
<accession>A0A8H5MZW2</accession>
<evidence type="ECO:0000256" key="2">
    <source>
        <dbReference type="ARBA" id="ARBA00023002"/>
    </source>
</evidence>
<dbReference type="EMBL" id="JAAOAO010000342">
    <property type="protein sequence ID" value="KAF5546728.1"/>
    <property type="molecule type" value="Genomic_DNA"/>
</dbReference>
<protein>
    <submittedName>
        <fullName evidence="5">Salicylate hydroxylase</fullName>
    </submittedName>
</protein>
<name>A0A8H5MZW2_9HYPO</name>
<dbReference type="Gene3D" id="3.50.50.60">
    <property type="entry name" value="FAD/NAD(P)-binding domain"/>
    <property type="match status" value="1"/>
</dbReference>
<dbReference type="SUPFAM" id="SSF48179">
    <property type="entry name" value="6-phosphogluconate dehydrogenase C-terminal domain-like"/>
    <property type="match status" value="1"/>
</dbReference>
<comment type="similarity">
    <text evidence="1">Belongs to the paxM FAD-dependent monooxygenase family.</text>
</comment>
<gene>
    <name evidence="5" type="ORF">FNAPI_8746</name>
</gene>
<dbReference type="GO" id="GO:0004497">
    <property type="term" value="F:monooxygenase activity"/>
    <property type="evidence" value="ECO:0007669"/>
    <property type="project" value="UniProtKB-KW"/>
</dbReference>
<sequence length="336" mass="37281">MLDAGHDVEIYKRSQFKNEVGAAIMAPPNFARILAHYKVDEKRSQATAKENFIFYHDSSDLNKSITMPITHCAAKYKAPFDFFYRVDLNHELRKLATEPTPTRSRVARIRLVTAVSSVEIDGTVTLDDKTTVKNDLIVAADNIRASFLQTVVGHKIEAEHKVSMLRFLVPTQELEKDAETLALFKEGYSSARIVYHGDKSAVFYGCREIGTLQNVALSSVLRAGGATVSDCEDIQGERWKKIVANGTWNPLCALSRCRDLQLLAASPLTLQVVNDIMREICAVAAAFGHAKYANEEAIAFQLSRPRARDYPGVEPSMMDAGREMEVEAIRGGIVKA</sequence>
<feature type="domain" description="Ketopantoate reductase C-terminal" evidence="4">
    <location>
        <begin position="233"/>
        <end position="335"/>
    </location>
</feature>